<reference evidence="2 3" key="1">
    <citation type="journal article" date="2021" name="Elife">
        <title>Chloroplast acquisition without the gene transfer in kleptoplastic sea slugs, Plakobranchus ocellatus.</title>
        <authorList>
            <person name="Maeda T."/>
            <person name="Takahashi S."/>
            <person name="Yoshida T."/>
            <person name="Shimamura S."/>
            <person name="Takaki Y."/>
            <person name="Nagai Y."/>
            <person name="Toyoda A."/>
            <person name="Suzuki Y."/>
            <person name="Arimoto A."/>
            <person name="Ishii H."/>
            <person name="Satoh N."/>
            <person name="Nishiyama T."/>
            <person name="Hasebe M."/>
            <person name="Maruyama T."/>
            <person name="Minagawa J."/>
            <person name="Obokata J."/>
            <person name="Shigenobu S."/>
        </authorList>
    </citation>
    <scope>NUCLEOTIDE SEQUENCE [LARGE SCALE GENOMIC DNA]</scope>
</reference>
<keyword evidence="3" id="KW-1185">Reference proteome</keyword>
<evidence type="ECO:0000313" key="3">
    <source>
        <dbReference type="Proteomes" id="UP000735302"/>
    </source>
</evidence>
<comment type="caution">
    <text evidence="2">The sequence shown here is derived from an EMBL/GenBank/DDBJ whole genome shotgun (WGS) entry which is preliminary data.</text>
</comment>
<evidence type="ECO:0000313" key="2">
    <source>
        <dbReference type="EMBL" id="GFO39588.1"/>
    </source>
</evidence>
<gene>
    <name evidence="2" type="ORF">PoB_006609300</name>
</gene>
<sequence length="88" mass="10088">MELTTNAAKTTNTNITWNSLPTPLKQPTQTSHGTHYHRYLNNQQKHNHHTELTTNATKGTNTNITWNSLSTPLKEQTQTSHGTHYQRH</sequence>
<dbReference type="AlphaFoldDB" id="A0AAV4D615"/>
<dbReference type="EMBL" id="BLXT01007504">
    <property type="protein sequence ID" value="GFO39588.1"/>
    <property type="molecule type" value="Genomic_DNA"/>
</dbReference>
<evidence type="ECO:0000256" key="1">
    <source>
        <dbReference type="SAM" id="MobiDB-lite"/>
    </source>
</evidence>
<feature type="compositionally biased region" description="Polar residues" evidence="1">
    <location>
        <begin position="19"/>
        <end position="33"/>
    </location>
</feature>
<proteinExistence type="predicted"/>
<name>A0AAV4D615_9GAST</name>
<feature type="compositionally biased region" description="Polar residues" evidence="1">
    <location>
        <begin position="52"/>
        <end position="88"/>
    </location>
</feature>
<feature type="compositionally biased region" description="Low complexity" evidence="1">
    <location>
        <begin position="1"/>
        <end position="18"/>
    </location>
</feature>
<accession>A0AAV4D615</accession>
<organism evidence="2 3">
    <name type="scientific">Plakobranchus ocellatus</name>
    <dbReference type="NCBI Taxonomy" id="259542"/>
    <lineage>
        <taxon>Eukaryota</taxon>
        <taxon>Metazoa</taxon>
        <taxon>Spiralia</taxon>
        <taxon>Lophotrochozoa</taxon>
        <taxon>Mollusca</taxon>
        <taxon>Gastropoda</taxon>
        <taxon>Heterobranchia</taxon>
        <taxon>Euthyneura</taxon>
        <taxon>Panpulmonata</taxon>
        <taxon>Sacoglossa</taxon>
        <taxon>Placobranchoidea</taxon>
        <taxon>Plakobranchidae</taxon>
        <taxon>Plakobranchus</taxon>
    </lineage>
</organism>
<protein>
    <submittedName>
        <fullName evidence="2">Uncharacterized protein</fullName>
    </submittedName>
</protein>
<dbReference type="Proteomes" id="UP000735302">
    <property type="component" value="Unassembled WGS sequence"/>
</dbReference>
<feature type="region of interest" description="Disordered" evidence="1">
    <location>
        <begin position="1"/>
        <end position="88"/>
    </location>
</feature>